<evidence type="ECO:0000313" key="25">
    <source>
        <dbReference type="Proteomes" id="UP000627715"/>
    </source>
</evidence>
<name>A0A916QLS1_9GAMM</name>
<dbReference type="AlphaFoldDB" id="A0A916QLS1"/>
<comment type="function">
    <text evidence="18">Produces a precursor for alginate polymerization. The alginate layer provides a protective barrier against host immune defenses and antibiotics.</text>
</comment>
<keyword evidence="16" id="KW-0170">Cobalt</keyword>
<dbReference type="GO" id="GO:0042121">
    <property type="term" value="P:alginic acid biosynthetic process"/>
    <property type="evidence" value="ECO:0007669"/>
    <property type="project" value="UniProtKB-KW"/>
</dbReference>
<evidence type="ECO:0000256" key="7">
    <source>
        <dbReference type="ARBA" id="ARBA00011956"/>
    </source>
</evidence>
<dbReference type="InterPro" id="IPR005835">
    <property type="entry name" value="NTP_transferase_dom"/>
</dbReference>
<dbReference type="InterPro" id="IPR049577">
    <property type="entry name" value="GMPP_N"/>
</dbReference>
<comment type="pathway">
    <text evidence="3">Nucleotide-sugar biosynthesis; GDP-alpha-D-mannose biosynthesis; alpha-D-mannose 1-phosphate from D-fructose 6-phosphate: step 1/2.</text>
</comment>
<dbReference type="FunFam" id="2.60.120.10:FF:000032">
    <property type="entry name" value="Mannose-1-phosphate guanylyltransferase/mannose-6-phosphate isomerase"/>
    <property type="match status" value="1"/>
</dbReference>
<dbReference type="Gene3D" id="3.90.550.10">
    <property type="entry name" value="Spore Coat Polysaccharide Biosynthesis Protein SpsA, Chain A"/>
    <property type="match status" value="1"/>
</dbReference>
<evidence type="ECO:0000256" key="3">
    <source>
        <dbReference type="ARBA" id="ARBA00004666"/>
    </source>
</evidence>
<dbReference type="GO" id="GO:0004476">
    <property type="term" value="F:mannose-6-phosphate isomerase activity"/>
    <property type="evidence" value="ECO:0007669"/>
    <property type="project" value="UniProtKB-EC"/>
</dbReference>
<evidence type="ECO:0000256" key="5">
    <source>
        <dbReference type="ARBA" id="ARBA00006115"/>
    </source>
</evidence>
<evidence type="ECO:0000256" key="14">
    <source>
        <dbReference type="ARBA" id="ARBA00023235"/>
    </source>
</evidence>
<evidence type="ECO:0000256" key="8">
    <source>
        <dbReference type="ARBA" id="ARBA00012387"/>
    </source>
</evidence>
<feature type="domain" description="Nucleotidyl transferase" evidence="21">
    <location>
        <begin position="6"/>
        <end position="290"/>
    </location>
</feature>
<reference evidence="24" key="1">
    <citation type="journal article" date="2014" name="Int. J. Syst. Evol. Microbiol.">
        <title>Complete genome sequence of Corynebacterium casei LMG S-19264T (=DSM 44701T), isolated from a smear-ripened cheese.</title>
        <authorList>
            <consortium name="US DOE Joint Genome Institute (JGI-PGF)"/>
            <person name="Walter F."/>
            <person name="Albersmeier A."/>
            <person name="Kalinowski J."/>
            <person name="Ruckert C."/>
        </authorList>
    </citation>
    <scope>NUCLEOTIDE SEQUENCE</scope>
    <source>
        <strain evidence="24">CGMCC 1.15425</strain>
    </source>
</reference>
<dbReference type="Pfam" id="PF22640">
    <property type="entry name" value="ManC_GMP_beta-helix"/>
    <property type="match status" value="1"/>
</dbReference>
<dbReference type="InterPro" id="IPR011051">
    <property type="entry name" value="RmlC_Cupin_sf"/>
</dbReference>
<dbReference type="SUPFAM" id="SSF53448">
    <property type="entry name" value="Nucleotide-diphospho-sugar transferases"/>
    <property type="match status" value="1"/>
</dbReference>
<dbReference type="CDD" id="cd02213">
    <property type="entry name" value="cupin_PMI_typeII_C"/>
    <property type="match status" value="1"/>
</dbReference>
<evidence type="ECO:0000256" key="16">
    <source>
        <dbReference type="ARBA" id="ARBA00023285"/>
    </source>
</evidence>
<comment type="caution">
    <text evidence="24">The sequence shown here is derived from an EMBL/GenBank/DDBJ whole genome shotgun (WGS) entry which is preliminary data.</text>
</comment>
<dbReference type="Gene3D" id="2.60.120.10">
    <property type="entry name" value="Jelly Rolls"/>
    <property type="match status" value="1"/>
</dbReference>
<dbReference type="InterPro" id="IPR006375">
    <property type="entry name" value="Man1P_GuaTrfase/Man6P_Isoase"/>
</dbReference>
<dbReference type="SUPFAM" id="SSF51182">
    <property type="entry name" value="RmlC-like cupins"/>
    <property type="match status" value="1"/>
</dbReference>
<evidence type="ECO:0000256" key="19">
    <source>
        <dbReference type="ARBA" id="ARBA00067387"/>
    </source>
</evidence>
<comment type="catalytic activity">
    <reaction evidence="1">
        <text>D-mannose 6-phosphate = D-fructose 6-phosphate</text>
        <dbReference type="Rhea" id="RHEA:12356"/>
        <dbReference type="ChEBI" id="CHEBI:58735"/>
        <dbReference type="ChEBI" id="CHEBI:61527"/>
        <dbReference type="EC" id="5.3.1.8"/>
    </reaction>
</comment>
<dbReference type="InterPro" id="IPR029044">
    <property type="entry name" value="Nucleotide-diphossugar_trans"/>
</dbReference>
<evidence type="ECO:0000256" key="17">
    <source>
        <dbReference type="ARBA" id="ARBA00047343"/>
    </source>
</evidence>
<evidence type="ECO:0000256" key="10">
    <source>
        <dbReference type="ARBA" id="ARBA00022695"/>
    </source>
</evidence>
<comment type="subunit">
    <text evidence="6">Monomer.</text>
</comment>
<evidence type="ECO:0000259" key="22">
    <source>
        <dbReference type="Pfam" id="PF01050"/>
    </source>
</evidence>
<evidence type="ECO:0000256" key="4">
    <source>
        <dbReference type="ARBA" id="ARBA00004823"/>
    </source>
</evidence>
<evidence type="ECO:0000259" key="21">
    <source>
        <dbReference type="Pfam" id="PF00483"/>
    </source>
</evidence>
<comment type="similarity">
    <text evidence="5 20">Belongs to the mannose-6-phosphate isomerase type 2 family.</text>
</comment>
<dbReference type="OrthoDB" id="9806359at2"/>
<evidence type="ECO:0000256" key="12">
    <source>
        <dbReference type="ARBA" id="ARBA00022841"/>
    </source>
</evidence>
<keyword evidence="14" id="KW-0413">Isomerase</keyword>
<dbReference type="GO" id="GO:0005525">
    <property type="term" value="F:GTP binding"/>
    <property type="evidence" value="ECO:0007669"/>
    <property type="project" value="UniProtKB-KW"/>
</dbReference>
<dbReference type="NCBIfam" id="TIGR01479">
    <property type="entry name" value="GMP_PMI"/>
    <property type="match status" value="1"/>
</dbReference>
<dbReference type="GO" id="GO:0009298">
    <property type="term" value="P:GDP-mannose biosynthetic process"/>
    <property type="evidence" value="ECO:0007669"/>
    <property type="project" value="TreeGrafter"/>
</dbReference>
<keyword evidence="10" id="KW-0548">Nucleotidyltransferase</keyword>
<dbReference type="EMBL" id="BMIY01000008">
    <property type="protein sequence ID" value="GFZ77128.1"/>
    <property type="molecule type" value="Genomic_DNA"/>
</dbReference>
<gene>
    <name evidence="24" type="primary">xanB</name>
    <name evidence="24" type="ORF">GCM10011403_20250</name>
</gene>
<evidence type="ECO:0000259" key="23">
    <source>
        <dbReference type="Pfam" id="PF22640"/>
    </source>
</evidence>
<evidence type="ECO:0000256" key="9">
    <source>
        <dbReference type="ARBA" id="ARBA00022679"/>
    </source>
</evidence>
<reference evidence="24" key="2">
    <citation type="submission" date="2020-09" db="EMBL/GenBank/DDBJ databases">
        <authorList>
            <person name="Sun Q."/>
            <person name="Zhou Y."/>
        </authorList>
    </citation>
    <scope>NUCLEOTIDE SEQUENCE</scope>
    <source>
        <strain evidence="24">CGMCC 1.15425</strain>
    </source>
</reference>
<dbReference type="CDD" id="cd02509">
    <property type="entry name" value="GDP-M1P_Guanylyltransferase"/>
    <property type="match status" value="1"/>
</dbReference>
<comment type="pathway">
    <text evidence="4">Nucleotide-sugar biosynthesis; GDP-alpha-D-mannose biosynthesis; GDP-alpha-D-mannose from alpha-D-mannose 1-phosphate (GTP route): step 1/1.</text>
</comment>
<comment type="cofactor">
    <cofactor evidence="2">
        <name>Co(2+)</name>
        <dbReference type="ChEBI" id="CHEBI:48828"/>
    </cofactor>
</comment>
<evidence type="ECO:0000256" key="6">
    <source>
        <dbReference type="ARBA" id="ARBA00011245"/>
    </source>
</evidence>
<keyword evidence="9" id="KW-0808">Transferase</keyword>
<keyword evidence="13" id="KW-0342">GTP-binding</keyword>
<protein>
    <recommendedName>
        <fullName evidence="19">Alginate biosynthesis protein AlgA</fullName>
        <ecNumber evidence="8">2.7.7.13</ecNumber>
        <ecNumber evidence="7">5.3.1.8</ecNumber>
    </recommendedName>
</protein>
<evidence type="ECO:0000256" key="13">
    <source>
        <dbReference type="ARBA" id="ARBA00023134"/>
    </source>
</evidence>
<sequence length="476" mass="52173">MSTVIPVILSGGSGTRLWPLSRKHYPKQFHRLSGSGQTLLQDTALRVKHLAAPILVCNEDHRFMLADQLQQVGISPAAILLEPEAKNTAPAIALAALKALEIDSDAVIAVFPADHVIANQAVFERALATAVSAAQSDNALLTFGIVPTHAETGYGYIECESGSSKNDSHEVKPVKQFVEKPDLATAESYLASGNYYWNSGMFVFKAATFIEELSAHNEAIARHCKAAYETAKEDLDFVRIDKAAFAACPSDSIDYAVMEKSNKVNVVGLDAGWSDIGGWRAIWDILDKNEQGTAAVGDVLNIDSKNTLVHSNSKDKLVCTIGLEDIVIVDTPNALLVSHKDRVQDVKEAVSQIAEDDRQEHLYHREVHRPWGSYDSIDFGNRYQVKRITVKPGASLSLQKHHHRAEHWIVVTGTAEVQVGEKVSILSENQSVYIPLGEIHRLTNPGKVPLELIEVQSGSYLGEDDIVRLQDNFGRS</sequence>
<dbReference type="PANTHER" id="PTHR46390">
    <property type="entry name" value="MANNOSE-1-PHOSPHATE GUANYLYLTRANSFERASE"/>
    <property type="match status" value="1"/>
</dbReference>
<evidence type="ECO:0000256" key="15">
    <source>
        <dbReference type="ARBA" id="ARBA00023268"/>
    </source>
</evidence>
<keyword evidence="11" id="KW-0547">Nucleotide-binding</keyword>
<comment type="catalytic activity">
    <reaction evidence="17">
        <text>alpha-D-mannose 1-phosphate + GTP + H(+) = GDP-alpha-D-mannose + diphosphate</text>
        <dbReference type="Rhea" id="RHEA:15229"/>
        <dbReference type="ChEBI" id="CHEBI:15378"/>
        <dbReference type="ChEBI" id="CHEBI:33019"/>
        <dbReference type="ChEBI" id="CHEBI:37565"/>
        <dbReference type="ChEBI" id="CHEBI:57527"/>
        <dbReference type="ChEBI" id="CHEBI:58409"/>
        <dbReference type="EC" id="2.7.7.13"/>
    </reaction>
</comment>
<evidence type="ECO:0000256" key="18">
    <source>
        <dbReference type="ARBA" id="ARBA00057590"/>
    </source>
</evidence>
<dbReference type="Pfam" id="PF00483">
    <property type="entry name" value="NTP_transferase"/>
    <property type="match status" value="1"/>
</dbReference>
<keyword evidence="12" id="KW-0016">Alginate biosynthesis</keyword>
<evidence type="ECO:0000256" key="2">
    <source>
        <dbReference type="ARBA" id="ARBA00001941"/>
    </source>
</evidence>
<proteinExistence type="inferred from homology"/>
<evidence type="ECO:0000313" key="24">
    <source>
        <dbReference type="EMBL" id="GFZ77128.1"/>
    </source>
</evidence>
<dbReference type="InterPro" id="IPR014710">
    <property type="entry name" value="RmlC-like_jellyroll"/>
</dbReference>
<evidence type="ECO:0000256" key="20">
    <source>
        <dbReference type="RuleBase" id="RU004190"/>
    </source>
</evidence>
<dbReference type="InterPro" id="IPR001538">
    <property type="entry name" value="Man6P_isomerase-2_C"/>
</dbReference>
<evidence type="ECO:0000256" key="1">
    <source>
        <dbReference type="ARBA" id="ARBA00000757"/>
    </source>
</evidence>
<dbReference type="GO" id="GO:0004475">
    <property type="term" value="F:mannose-1-phosphate guanylyltransferase (GTP) activity"/>
    <property type="evidence" value="ECO:0007669"/>
    <property type="project" value="UniProtKB-EC"/>
</dbReference>
<accession>A0A916QLS1</accession>
<dbReference type="FunFam" id="3.90.550.10:FF:000046">
    <property type="entry name" value="Mannose-1-phosphate guanylyltransferase (GDP)"/>
    <property type="match status" value="1"/>
</dbReference>
<dbReference type="PANTHER" id="PTHR46390:SF1">
    <property type="entry name" value="MANNOSE-1-PHOSPHATE GUANYLYLTRANSFERASE"/>
    <property type="match status" value="1"/>
</dbReference>
<keyword evidence="15" id="KW-0511">Multifunctional enzyme</keyword>
<dbReference type="InterPro" id="IPR054566">
    <property type="entry name" value="ManC/GMP-like_b-helix"/>
</dbReference>
<dbReference type="InterPro" id="IPR051161">
    <property type="entry name" value="Mannose-6P_isomerase_type2"/>
</dbReference>
<feature type="domain" description="Mannose-6-phosphate isomerase type II C-terminal" evidence="22">
    <location>
        <begin position="357"/>
        <end position="471"/>
    </location>
</feature>
<keyword evidence="25" id="KW-1185">Reference proteome</keyword>
<dbReference type="Pfam" id="PF01050">
    <property type="entry name" value="MannoseP_isomer"/>
    <property type="match status" value="1"/>
</dbReference>
<organism evidence="24 25">
    <name type="scientific">Pseudohongiella nitratireducens</name>
    <dbReference type="NCBI Taxonomy" id="1768907"/>
    <lineage>
        <taxon>Bacteria</taxon>
        <taxon>Pseudomonadati</taxon>
        <taxon>Pseudomonadota</taxon>
        <taxon>Gammaproteobacteria</taxon>
        <taxon>Pseudomonadales</taxon>
        <taxon>Pseudohongiellaceae</taxon>
        <taxon>Pseudohongiella</taxon>
    </lineage>
</organism>
<dbReference type="RefSeq" id="WP_068811782.1">
    <property type="nucleotide sequence ID" value="NZ_BMIY01000008.1"/>
</dbReference>
<dbReference type="Proteomes" id="UP000627715">
    <property type="component" value="Unassembled WGS sequence"/>
</dbReference>
<dbReference type="EC" id="5.3.1.8" evidence="7"/>
<dbReference type="EC" id="2.7.7.13" evidence="8"/>
<feature type="domain" description="MannoseP isomerase/GMP-like beta-helix" evidence="23">
    <location>
        <begin position="297"/>
        <end position="352"/>
    </location>
</feature>
<evidence type="ECO:0000256" key="11">
    <source>
        <dbReference type="ARBA" id="ARBA00022741"/>
    </source>
</evidence>